<dbReference type="AlphaFoldDB" id="A0AA35RZM6"/>
<feature type="transmembrane region" description="Helical" evidence="5">
    <location>
        <begin position="290"/>
        <end position="309"/>
    </location>
</feature>
<feature type="transmembrane region" description="Helical" evidence="5">
    <location>
        <begin position="235"/>
        <end position="254"/>
    </location>
</feature>
<evidence type="ECO:0000256" key="1">
    <source>
        <dbReference type="ARBA" id="ARBA00004141"/>
    </source>
</evidence>
<feature type="transmembrane region" description="Helical" evidence="5">
    <location>
        <begin position="192"/>
        <end position="214"/>
    </location>
</feature>
<reference evidence="6" key="1">
    <citation type="submission" date="2023-03" db="EMBL/GenBank/DDBJ databases">
        <authorList>
            <person name="Steffen K."/>
            <person name="Cardenas P."/>
        </authorList>
    </citation>
    <scope>NUCLEOTIDE SEQUENCE</scope>
</reference>
<protein>
    <recommendedName>
        <fullName evidence="8">Prenyltransferase</fullName>
    </recommendedName>
</protein>
<dbReference type="EMBL" id="CASHTH010001843">
    <property type="protein sequence ID" value="CAI8020700.1"/>
    <property type="molecule type" value="Genomic_DNA"/>
</dbReference>
<dbReference type="InterPro" id="IPR000537">
    <property type="entry name" value="UbiA_prenyltransferase"/>
</dbReference>
<dbReference type="GO" id="GO:0016765">
    <property type="term" value="F:transferase activity, transferring alkyl or aryl (other than methyl) groups"/>
    <property type="evidence" value="ECO:0007669"/>
    <property type="project" value="InterPro"/>
</dbReference>
<feature type="transmembrane region" description="Helical" evidence="5">
    <location>
        <begin position="38"/>
        <end position="55"/>
    </location>
</feature>
<keyword evidence="7" id="KW-1185">Reference proteome</keyword>
<proteinExistence type="predicted"/>
<evidence type="ECO:0000256" key="3">
    <source>
        <dbReference type="ARBA" id="ARBA00022989"/>
    </source>
</evidence>
<name>A0AA35RZM6_GEOBA</name>
<keyword evidence="2 5" id="KW-0812">Transmembrane</keyword>
<feature type="transmembrane region" description="Helical" evidence="5">
    <location>
        <begin position="67"/>
        <end position="84"/>
    </location>
</feature>
<evidence type="ECO:0008006" key="8">
    <source>
        <dbReference type="Google" id="ProtNLM"/>
    </source>
</evidence>
<evidence type="ECO:0000256" key="4">
    <source>
        <dbReference type="ARBA" id="ARBA00023136"/>
    </source>
</evidence>
<keyword evidence="4 5" id="KW-0472">Membrane</keyword>
<gene>
    <name evidence="6" type="ORF">GBAR_LOCUS12359</name>
</gene>
<dbReference type="GO" id="GO:0016020">
    <property type="term" value="C:membrane"/>
    <property type="evidence" value="ECO:0007669"/>
    <property type="project" value="UniProtKB-SubCell"/>
</dbReference>
<comment type="subcellular location">
    <subcellularLocation>
        <location evidence="1">Membrane</location>
        <topology evidence="1">Multi-pass membrane protein</topology>
    </subcellularLocation>
</comment>
<accession>A0AA35RZM6</accession>
<keyword evidence="3 5" id="KW-1133">Transmembrane helix</keyword>
<evidence type="ECO:0000313" key="7">
    <source>
        <dbReference type="Proteomes" id="UP001174909"/>
    </source>
</evidence>
<feature type="transmembrane region" description="Helical" evidence="5">
    <location>
        <begin position="114"/>
        <end position="136"/>
    </location>
</feature>
<dbReference type="InterPro" id="IPR044878">
    <property type="entry name" value="UbiA_sf"/>
</dbReference>
<dbReference type="Gene3D" id="1.10.357.140">
    <property type="entry name" value="UbiA prenyltransferase"/>
    <property type="match status" value="1"/>
</dbReference>
<evidence type="ECO:0000313" key="6">
    <source>
        <dbReference type="EMBL" id="CAI8020700.1"/>
    </source>
</evidence>
<dbReference type="Proteomes" id="UP001174909">
    <property type="component" value="Unassembled WGS sequence"/>
</dbReference>
<feature type="transmembrane region" description="Helical" evidence="5">
    <location>
        <begin position="260"/>
        <end position="278"/>
    </location>
</feature>
<organism evidence="6 7">
    <name type="scientific">Geodia barretti</name>
    <name type="common">Barrett's horny sponge</name>
    <dbReference type="NCBI Taxonomy" id="519541"/>
    <lineage>
        <taxon>Eukaryota</taxon>
        <taxon>Metazoa</taxon>
        <taxon>Porifera</taxon>
        <taxon>Demospongiae</taxon>
        <taxon>Heteroscleromorpha</taxon>
        <taxon>Tetractinellida</taxon>
        <taxon>Astrophorina</taxon>
        <taxon>Geodiidae</taxon>
        <taxon>Geodia</taxon>
    </lineage>
</organism>
<dbReference type="Pfam" id="PF01040">
    <property type="entry name" value="UbiA"/>
    <property type="match status" value="1"/>
</dbReference>
<evidence type="ECO:0000256" key="5">
    <source>
        <dbReference type="SAM" id="Phobius"/>
    </source>
</evidence>
<sequence length="316" mass="35918">MERKTHAAEEKTPKEVSKPAAYQPWDLHNWMKFLSERAPPLFFLMMAAGPCLSILYSKTEGFPIEKFIWAILGEQVLLLLVRIMDDVKDYEKDKIVHPDRPLPRGLIKFEEVSLFLNIAMLSTVVYGVLLGLRYGAPVGVSYEFQVAYGYLMYVEFGVGEWLEKNPFLYSFTHEISAFLIPMFLTSLRGDGLFSWEGLFSGCLIFSSFFSYDICRKLDPYLPKLKGTYLVIYGKWPVFVATSVLSAMGMIASYALDLHGLLWPLQLALVGSVLLLTVLPPQSRSSKRHKPVEILSAVNLILHLWVPFFAKLLSSQQ</sequence>
<comment type="caution">
    <text evidence="6">The sequence shown here is derived from an EMBL/GenBank/DDBJ whole genome shotgun (WGS) entry which is preliminary data.</text>
</comment>
<evidence type="ECO:0000256" key="2">
    <source>
        <dbReference type="ARBA" id="ARBA00022692"/>
    </source>
</evidence>